<proteinExistence type="predicted"/>
<name>A0A317STN7_9PEZI</name>
<keyword evidence="1" id="KW-0732">Signal</keyword>
<dbReference type="EMBL" id="PYWC01000026">
    <property type="protein sequence ID" value="PWW77130.1"/>
    <property type="molecule type" value="Genomic_DNA"/>
</dbReference>
<comment type="caution">
    <text evidence="2">The sequence shown here is derived from an EMBL/GenBank/DDBJ whole genome shotgun (WGS) entry which is preliminary data.</text>
</comment>
<gene>
    <name evidence="2" type="ORF">C7212DRAFT_315070</name>
</gene>
<accession>A0A317STN7</accession>
<sequence length="176" mass="19451">MFISKITLLLFSLLAFIAPALTYPVEGDTEADLWNSPEALAALAIINDPTPKFLMNITFMDEETHQNVTAQTSYICDTTSGSPSVHWVREVSGELRGKYRNSVCMQRNPFGSKCTTLHSLGDAAISLCGVLFRWYFCDAAGFAGFWISDHCAWNGLAGGRFIYDDIPESRVAVHKS</sequence>
<evidence type="ECO:0000256" key="1">
    <source>
        <dbReference type="SAM" id="SignalP"/>
    </source>
</evidence>
<dbReference type="OrthoDB" id="5344540at2759"/>
<evidence type="ECO:0008006" key="4">
    <source>
        <dbReference type="Google" id="ProtNLM"/>
    </source>
</evidence>
<evidence type="ECO:0000313" key="2">
    <source>
        <dbReference type="EMBL" id="PWW77130.1"/>
    </source>
</evidence>
<feature type="chain" id="PRO_5016281310" description="AA1-like domain-containing protein" evidence="1">
    <location>
        <begin position="23"/>
        <end position="176"/>
    </location>
</feature>
<dbReference type="Proteomes" id="UP000246991">
    <property type="component" value="Unassembled WGS sequence"/>
</dbReference>
<reference evidence="2 3" key="1">
    <citation type="submission" date="2018-03" db="EMBL/GenBank/DDBJ databases">
        <title>Genomes of Pezizomycetes fungi and the evolution of truffles.</title>
        <authorList>
            <person name="Murat C."/>
            <person name="Payen T."/>
            <person name="Noel B."/>
            <person name="Kuo A."/>
            <person name="Martin F.M."/>
        </authorList>
    </citation>
    <scope>NUCLEOTIDE SEQUENCE [LARGE SCALE GENOMIC DNA]</scope>
    <source>
        <strain evidence="2">091103-1</strain>
    </source>
</reference>
<organism evidence="2 3">
    <name type="scientific">Tuber magnatum</name>
    <name type="common">white Piedmont truffle</name>
    <dbReference type="NCBI Taxonomy" id="42249"/>
    <lineage>
        <taxon>Eukaryota</taxon>
        <taxon>Fungi</taxon>
        <taxon>Dikarya</taxon>
        <taxon>Ascomycota</taxon>
        <taxon>Pezizomycotina</taxon>
        <taxon>Pezizomycetes</taxon>
        <taxon>Pezizales</taxon>
        <taxon>Tuberaceae</taxon>
        <taxon>Tuber</taxon>
    </lineage>
</organism>
<feature type="signal peptide" evidence="1">
    <location>
        <begin position="1"/>
        <end position="22"/>
    </location>
</feature>
<dbReference type="AlphaFoldDB" id="A0A317STN7"/>
<protein>
    <recommendedName>
        <fullName evidence="4">AA1-like domain-containing protein</fullName>
    </recommendedName>
</protein>
<keyword evidence="3" id="KW-1185">Reference proteome</keyword>
<evidence type="ECO:0000313" key="3">
    <source>
        <dbReference type="Proteomes" id="UP000246991"/>
    </source>
</evidence>